<name>A0ABU6IHX4_9ACTN</name>
<keyword evidence="1" id="KW-0812">Transmembrane</keyword>
<keyword evidence="3" id="KW-1185">Reference proteome</keyword>
<reference evidence="2 3" key="1">
    <citation type="submission" date="2024-01" db="EMBL/GenBank/DDBJ databases">
        <title>novel species in genus Adlercreutzia.</title>
        <authorList>
            <person name="Liu X."/>
        </authorList>
    </citation>
    <scope>NUCLEOTIDE SEQUENCE [LARGE SCALE GENOMIC DNA]</scope>
    <source>
        <strain evidence="2 3">R7</strain>
    </source>
</reference>
<protein>
    <submittedName>
        <fullName evidence="2">Uncharacterized protein</fullName>
    </submittedName>
</protein>
<comment type="caution">
    <text evidence="2">The sequence shown here is derived from an EMBL/GenBank/DDBJ whole genome shotgun (WGS) entry which is preliminary data.</text>
</comment>
<sequence>MTRETEAITTVPAIAVEALAERYARLVRCLVLGWVTSLLGLVAVAAWML</sequence>
<feature type="transmembrane region" description="Helical" evidence="1">
    <location>
        <begin position="29"/>
        <end position="48"/>
    </location>
</feature>
<dbReference type="RefSeq" id="WP_338210074.1">
    <property type="nucleotide sequence ID" value="NZ_JAYMFF010000009.1"/>
</dbReference>
<evidence type="ECO:0000313" key="3">
    <source>
        <dbReference type="Proteomes" id="UP001349994"/>
    </source>
</evidence>
<keyword evidence="1" id="KW-0472">Membrane</keyword>
<proteinExistence type="predicted"/>
<dbReference type="EMBL" id="JAYMFF010000009">
    <property type="protein sequence ID" value="MEC4176015.1"/>
    <property type="molecule type" value="Genomic_DNA"/>
</dbReference>
<gene>
    <name evidence="2" type="ORF">VIN30_06100</name>
</gene>
<evidence type="ECO:0000256" key="1">
    <source>
        <dbReference type="SAM" id="Phobius"/>
    </source>
</evidence>
<organism evidence="2 3">
    <name type="scientific">Adlercreutzia wanghongyangiae</name>
    <dbReference type="NCBI Taxonomy" id="3111451"/>
    <lineage>
        <taxon>Bacteria</taxon>
        <taxon>Bacillati</taxon>
        <taxon>Actinomycetota</taxon>
        <taxon>Coriobacteriia</taxon>
        <taxon>Eggerthellales</taxon>
        <taxon>Eggerthellaceae</taxon>
        <taxon>Adlercreutzia</taxon>
    </lineage>
</organism>
<keyword evidence="1" id="KW-1133">Transmembrane helix</keyword>
<dbReference type="Proteomes" id="UP001349994">
    <property type="component" value="Unassembled WGS sequence"/>
</dbReference>
<accession>A0ABU6IHX4</accession>
<evidence type="ECO:0000313" key="2">
    <source>
        <dbReference type="EMBL" id="MEC4176015.1"/>
    </source>
</evidence>